<dbReference type="InterPro" id="IPR012480">
    <property type="entry name" value="Hepar_II_III_C"/>
</dbReference>
<comment type="subcellular location">
    <subcellularLocation>
        <location evidence="1">Periplasm</location>
    </subcellularLocation>
</comment>
<feature type="domain" description="Heparin-sulfate lyase N-terminal" evidence="6">
    <location>
        <begin position="108"/>
        <end position="341"/>
    </location>
</feature>
<dbReference type="EMBL" id="SNRY01000033">
    <property type="protein sequence ID" value="KAA6350135.1"/>
    <property type="molecule type" value="Genomic_DNA"/>
</dbReference>
<gene>
    <name evidence="7" type="ORF">EZS27_002498</name>
</gene>
<dbReference type="PANTHER" id="PTHR39210:SF1">
    <property type="entry name" value="HEPARIN-SULFATE LYASE"/>
    <property type="match status" value="1"/>
</dbReference>
<dbReference type="GO" id="GO:0042597">
    <property type="term" value="C:periplasmic space"/>
    <property type="evidence" value="ECO:0007669"/>
    <property type="project" value="UniProtKB-SubCell"/>
</dbReference>
<evidence type="ECO:0000259" key="5">
    <source>
        <dbReference type="Pfam" id="PF07940"/>
    </source>
</evidence>
<evidence type="ECO:0000313" key="7">
    <source>
        <dbReference type="EMBL" id="KAA6350135.1"/>
    </source>
</evidence>
<dbReference type="PANTHER" id="PTHR39210">
    <property type="entry name" value="HEPARIN-SULFATE LYASE"/>
    <property type="match status" value="1"/>
</dbReference>
<dbReference type="Pfam" id="PF16889">
    <property type="entry name" value="Hepar_II_III_N"/>
    <property type="match status" value="1"/>
</dbReference>
<organism evidence="7">
    <name type="scientific">termite gut metagenome</name>
    <dbReference type="NCBI Taxonomy" id="433724"/>
    <lineage>
        <taxon>unclassified sequences</taxon>
        <taxon>metagenomes</taxon>
        <taxon>organismal metagenomes</taxon>
    </lineage>
</organism>
<dbReference type="InterPro" id="IPR008929">
    <property type="entry name" value="Chondroitin_lyas"/>
</dbReference>
<evidence type="ECO:0000256" key="3">
    <source>
        <dbReference type="ARBA" id="ARBA00022764"/>
    </source>
</evidence>
<sequence>MIFKKNLLVILTFLCYCSIAHGQKRDTYFFSREDIQNIKEAAQTSWGKTIIDSLKAQINVRMRHSLVVPKEEAGHLHDYFCPVHNVFFEFDWNKPTEHYCSFCDKTWSSDRINWAWIAIAQNKNLQFLTDCMYVYLSTSEKKYAELIRKMLLDYSDKYPNYKVHDKGRNKVVPENYSAKIYAQSLDEASWFSDACRAYSVVKPLLKKNEINKIETNLLREGVNLLLQRGGGGNWQVWNNSGLAAIGVALNDNSIVNIAIENSKVGYQHMMKTHVNKDGWWNEGSPNYHFFPLRAMLLTADAVRSMGYNLFDEQLEKMFTAPIKGIYSDMTFPSHNDGWYGVSLPTQIKLYEVAYARYKNPLFLNILQACYKIEDRLSPEALLTNTTVDLNEELKEPESYLFGQTGYGVLRSKNKTVVLKYGSSGGGHGHPDKLSISVHNGKSEILPDLGTCAYGIPDYLNWYKRTLSHNTVVVDFKDQSPTTGQIIYFEPTSIEAFTDKAYPGVNMTRKLHFTDNSLFDEFMCTSDSIHNYDYMLLLTEEPKIEEPFVNASLDEDISYRQIKNVRKSTLNKNFTVSTSTEKITFHIDNTSLFEVFTGKAPGIPPTNPDIITKTGTEKRPVAPCYPVIIRIIDRNMRIQANWEFF</sequence>
<dbReference type="EC" id="4.2.2.26" evidence="7"/>
<evidence type="ECO:0000256" key="4">
    <source>
        <dbReference type="ARBA" id="ARBA00023239"/>
    </source>
</evidence>
<reference evidence="7" key="1">
    <citation type="submission" date="2019-03" db="EMBL/GenBank/DDBJ databases">
        <title>Single cell metagenomics reveals metabolic interactions within the superorganism composed of flagellate Streblomastix strix and complex community of Bacteroidetes bacteria on its surface.</title>
        <authorList>
            <person name="Treitli S.C."/>
            <person name="Kolisko M."/>
            <person name="Husnik F."/>
            <person name="Keeling P."/>
            <person name="Hampl V."/>
        </authorList>
    </citation>
    <scope>NUCLEOTIDE SEQUENCE</scope>
    <source>
        <strain evidence="7">STM</strain>
    </source>
</reference>
<dbReference type="SUPFAM" id="SSF48230">
    <property type="entry name" value="Chondroitin AC/alginate lyase"/>
    <property type="match status" value="1"/>
</dbReference>
<comment type="caution">
    <text evidence="7">The sequence shown here is derived from an EMBL/GenBank/DDBJ whole genome shotgun (WGS) entry which is preliminary data.</text>
</comment>
<proteinExistence type="predicted"/>
<keyword evidence="3" id="KW-0574">Periplasm</keyword>
<dbReference type="Pfam" id="PF07940">
    <property type="entry name" value="Hepar_II_III_C"/>
    <property type="match status" value="1"/>
</dbReference>
<dbReference type="Gene3D" id="1.50.10.100">
    <property type="entry name" value="Chondroitin AC/alginate lyase"/>
    <property type="match status" value="1"/>
</dbReference>
<dbReference type="GO" id="GO:0052764">
    <property type="term" value="F:exo-oligoalginate lyase activity"/>
    <property type="evidence" value="ECO:0007669"/>
    <property type="project" value="UniProtKB-EC"/>
</dbReference>
<keyword evidence="4 7" id="KW-0456">Lyase</keyword>
<accession>A0A5J4SY82</accession>
<keyword evidence="2" id="KW-0732">Signal</keyword>
<name>A0A5J4SY82_9ZZZZ</name>
<feature type="domain" description="Heparinase II/III-like C-terminal" evidence="5">
    <location>
        <begin position="397"/>
        <end position="484"/>
    </location>
</feature>
<evidence type="ECO:0000259" key="6">
    <source>
        <dbReference type="Pfam" id="PF16889"/>
    </source>
</evidence>
<evidence type="ECO:0000256" key="1">
    <source>
        <dbReference type="ARBA" id="ARBA00004418"/>
    </source>
</evidence>
<dbReference type="Gene3D" id="2.70.98.70">
    <property type="match status" value="1"/>
</dbReference>
<evidence type="ECO:0000256" key="2">
    <source>
        <dbReference type="ARBA" id="ARBA00022729"/>
    </source>
</evidence>
<dbReference type="InterPro" id="IPR031680">
    <property type="entry name" value="Hepar_II_III_N"/>
</dbReference>
<protein>
    <submittedName>
        <fullName evidence="7">Alginate lyase</fullName>
        <ecNumber evidence="7">4.2.2.26</ecNumber>
    </submittedName>
</protein>
<dbReference type="AlphaFoldDB" id="A0A5J4SY82"/>